<evidence type="ECO:0000256" key="8">
    <source>
        <dbReference type="PROSITE-ProRule" id="PRU00284"/>
    </source>
</evidence>
<evidence type="ECO:0000313" key="14">
    <source>
        <dbReference type="Proteomes" id="UP000476820"/>
    </source>
</evidence>
<keyword evidence="6 9" id="KW-0472">Membrane</keyword>
<proteinExistence type="predicted"/>
<dbReference type="SMART" id="SM00283">
    <property type="entry name" value="MA"/>
    <property type="match status" value="1"/>
</dbReference>
<keyword evidence="3" id="KW-0145">Chemotaxis</keyword>
<dbReference type="CDD" id="cd12914">
    <property type="entry name" value="PDC1_DGC_like"/>
    <property type="match status" value="1"/>
</dbReference>
<accession>A0A0L9YB10</accession>
<dbReference type="Proteomes" id="UP000473681">
    <property type="component" value="Unassembled WGS sequence"/>
</dbReference>
<evidence type="ECO:0000259" key="10">
    <source>
        <dbReference type="PROSITE" id="PS50111"/>
    </source>
</evidence>
<feature type="domain" description="Methyl-accepting transducer" evidence="10">
    <location>
        <begin position="376"/>
        <end position="633"/>
    </location>
</feature>
<evidence type="ECO:0000256" key="3">
    <source>
        <dbReference type="ARBA" id="ARBA00022500"/>
    </source>
</evidence>
<sequence>MKNNKSIKNDLLKKLVLGFIVVFGLAFFSTFIIVKENLVNIKQNSMEKMINDATKIEEQKLNTKINVAKSIAADYEISDMNISQEEKNKILLKYVNDLDLRSIGIIDLNGNLTSTDGYSNNVADREYFKSIVSNKEIYISSPSFVKGTDEQIIFLAVPITNGSDVVGGLTCTFDSSFLSKDIESLRYFNMGTSYILDKTGTVIASEFIDDVKNKKNLLKSDDISDKEDNVYKKVIDGKSNILKEDDKYIAYAPVSLTEGWTMVLEVDAKYVDKELNLLIKLFIAIATIGTIILIIIIVIIGENLGKRLKTLKNSIEVLSKGIFNEELNTKEMQKEDEIGDINRALQVTKNSIVNIVQAVKNSVDVLKHQSDMLEGTSNQITAGSKNISIAMHESAEANTNQSTEILKVHNQMKEFGDNVEFMNESVNDLAKISLSVESKVDDGNNSISELYISLNSFDETLKSFNEVISGMNNKIASIKNITSTINGLSEQTNLLALNAAIEAARAGEAGRGFSVVADEIRKLAEQSQASVGEIGTIINNVLVESNNIINSTESINLEVSSQKQKINLTVDTFSNIAELLKEVSPKIQQILNISNSNDERKDDVLHALENLTAISEELAATTEEVDATAEEFNGSSGDIRIVSDKLIDSIRELNEQIDKFII</sequence>
<organism evidence="11 14">
    <name type="scientific">Clostridium botulinum</name>
    <dbReference type="NCBI Taxonomy" id="1491"/>
    <lineage>
        <taxon>Bacteria</taxon>
        <taxon>Bacillati</taxon>
        <taxon>Bacillota</taxon>
        <taxon>Clostridia</taxon>
        <taxon>Eubacteriales</taxon>
        <taxon>Clostridiaceae</taxon>
        <taxon>Clostridium</taxon>
    </lineage>
</organism>
<evidence type="ECO:0000256" key="4">
    <source>
        <dbReference type="ARBA" id="ARBA00022692"/>
    </source>
</evidence>
<keyword evidence="2" id="KW-1003">Cell membrane</keyword>
<dbReference type="EMBL" id="SWOV01000020">
    <property type="protein sequence ID" value="NFF88002.1"/>
    <property type="molecule type" value="Genomic_DNA"/>
</dbReference>
<dbReference type="GO" id="GO:0006935">
    <property type="term" value="P:chemotaxis"/>
    <property type="evidence" value="ECO:0007669"/>
    <property type="project" value="UniProtKB-KW"/>
</dbReference>
<keyword evidence="7 8" id="KW-0807">Transducer</keyword>
<feature type="transmembrane region" description="Helical" evidence="9">
    <location>
        <begin position="12"/>
        <end position="34"/>
    </location>
</feature>
<name>A0A0L9YB10_CLOBO</name>
<gene>
    <name evidence="11" type="ORF">FC774_08995</name>
    <name evidence="12" type="ORF">FDB51_11080</name>
</gene>
<evidence type="ECO:0000313" key="13">
    <source>
        <dbReference type="Proteomes" id="UP000473681"/>
    </source>
</evidence>
<evidence type="ECO:0000256" key="7">
    <source>
        <dbReference type="ARBA" id="ARBA00023224"/>
    </source>
</evidence>
<evidence type="ECO:0000256" key="6">
    <source>
        <dbReference type="ARBA" id="ARBA00023136"/>
    </source>
</evidence>
<dbReference type="PANTHER" id="PTHR32089:SF112">
    <property type="entry name" value="LYSOZYME-LIKE PROTEIN-RELATED"/>
    <property type="match status" value="1"/>
</dbReference>
<dbReference type="InterPro" id="IPR029151">
    <property type="entry name" value="Sensor-like_sf"/>
</dbReference>
<dbReference type="Gene3D" id="1.10.287.950">
    <property type="entry name" value="Methyl-accepting chemotaxis protein"/>
    <property type="match status" value="1"/>
</dbReference>
<reference evidence="13 14" key="1">
    <citation type="submission" date="2019-04" db="EMBL/GenBank/DDBJ databases">
        <title>Genome sequencing of Clostridium botulinum Groups I-IV and Clostridium butyricum.</title>
        <authorList>
            <person name="Brunt J."/>
            <person name="Van Vliet A.H.M."/>
            <person name="Stringer S.C."/>
            <person name="Carter A.T."/>
            <person name="Peck M.W."/>
        </authorList>
    </citation>
    <scope>NUCLEOTIDE SEQUENCE [LARGE SCALE GENOMIC DNA]</scope>
    <source>
        <strain evidence="11 14">1605</strain>
        <strain evidence="12 13">CB-K-33E</strain>
    </source>
</reference>
<dbReference type="InterPro" id="IPR004089">
    <property type="entry name" value="MCPsignal_dom"/>
</dbReference>
<dbReference type="SUPFAM" id="SSF58104">
    <property type="entry name" value="Methyl-accepting chemotaxis protein (MCP) signaling domain"/>
    <property type="match status" value="1"/>
</dbReference>
<dbReference type="Pfam" id="PF02743">
    <property type="entry name" value="dCache_1"/>
    <property type="match status" value="1"/>
</dbReference>
<dbReference type="GO" id="GO:0005886">
    <property type="term" value="C:plasma membrane"/>
    <property type="evidence" value="ECO:0007669"/>
    <property type="project" value="UniProtKB-SubCell"/>
</dbReference>
<dbReference type="Gene3D" id="3.30.450.20">
    <property type="entry name" value="PAS domain"/>
    <property type="match status" value="1"/>
</dbReference>
<evidence type="ECO:0000256" key="9">
    <source>
        <dbReference type="SAM" id="Phobius"/>
    </source>
</evidence>
<dbReference type="RefSeq" id="WP_053341978.1">
    <property type="nucleotide sequence ID" value="NZ_LFPA01000105.1"/>
</dbReference>
<keyword evidence="4 9" id="KW-0812">Transmembrane</keyword>
<dbReference type="PANTHER" id="PTHR32089">
    <property type="entry name" value="METHYL-ACCEPTING CHEMOTAXIS PROTEIN MCPB"/>
    <property type="match status" value="1"/>
</dbReference>
<dbReference type="InterPro" id="IPR033479">
    <property type="entry name" value="dCache_1"/>
</dbReference>
<dbReference type="OrthoDB" id="597657at2"/>
<dbReference type="SUPFAM" id="SSF103190">
    <property type="entry name" value="Sensory domain-like"/>
    <property type="match status" value="1"/>
</dbReference>
<evidence type="ECO:0000256" key="5">
    <source>
        <dbReference type="ARBA" id="ARBA00022989"/>
    </source>
</evidence>
<dbReference type="Proteomes" id="UP000476820">
    <property type="component" value="Unassembled WGS sequence"/>
</dbReference>
<dbReference type="Pfam" id="PF00015">
    <property type="entry name" value="MCPsignal"/>
    <property type="match status" value="1"/>
</dbReference>
<feature type="transmembrane region" description="Helical" evidence="9">
    <location>
        <begin position="277"/>
        <end position="300"/>
    </location>
</feature>
<dbReference type="AlphaFoldDB" id="A0A0L9YB10"/>
<keyword evidence="5 9" id="KW-1133">Transmembrane helix</keyword>
<dbReference type="EMBL" id="SWVK01000014">
    <property type="protein sequence ID" value="NFN35655.1"/>
    <property type="molecule type" value="Genomic_DNA"/>
</dbReference>
<evidence type="ECO:0000313" key="11">
    <source>
        <dbReference type="EMBL" id="NFF88002.1"/>
    </source>
</evidence>
<evidence type="ECO:0000256" key="2">
    <source>
        <dbReference type="ARBA" id="ARBA00022475"/>
    </source>
</evidence>
<dbReference type="PROSITE" id="PS50111">
    <property type="entry name" value="CHEMOTAXIS_TRANSDUC_2"/>
    <property type="match status" value="1"/>
</dbReference>
<evidence type="ECO:0000256" key="1">
    <source>
        <dbReference type="ARBA" id="ARBA00004651"/>
    </source>
</evidence>
<protein>
    <submittedName>
        <fullName evidence="11">Methyl-accepting chemotaxis protein</fullName>
    </submittedName>
</protein>
<comment type="caution">
    <text evidence="11">The sequence shown here is derived from an EMBL/GenBank/DDBJ whole genome shotgun (WGS) entry which is preliminary data.</text>
</comment>
<dbReference type="GO" id="GO:0007165">
    <property type="term" value="P:signal transduction"/>
    <property type="evidence" value="ECO:0007669"/>
    <property type="project" value="UniProtKB-KW"/>
</dbReference>
<comment type="subcellular location">
    <subcellularLocation>
        <location evidence="1">Cell membrane</location>
        <topology evidence="1">Multi-pass membrane protein</topology>
    </subcellularLocation>
</comment>
<evidence type="ECO:0000313" key="12">
    <source>
        <dbReference type="EMBL" id="NFN35655.1"/>
    </source>
</evidence>
<dbReference type="Gene3D" id="6.10.340.10">
    <property type="match status" value="1"/>
</dbReference>